<protein>
    <recommendedName>
        <fullName evidence="3">Endoplasmic reticulum metallopeptidase 1-like C-terminal domain-containing protein</fullName>
    </recommendedName>
</protein>
<evidence type="ECO:0000259" key="3">
    <source>
        <dbReference type="Pfam" id="PF22248"/>
    </source>
</evidence>
<dbReference type="Proteomes" id="UP001292079">
    <property type="component" value="Unassembled WGS sequence"/>
</dbReference>
<keyword evidence="2" id="KW-0472">Membrane</keyword>
<proteinExistence type="inferred from homology"/>
<feature type="transmembrane region" description="Helical" evidence="2">
    <location>
        <begin position="40"/>
        <end position="57"/>
    </location>
</feature>
<dbReference type="Pfam" id="PF22248">
    <property type="entry name" value="ERMP1_C"/>
    <property type="match status" value="1"/>
</dbReference>
<reference evidence="4" key="1">
    <citation type="submission" date="2022-04" db="EMBL/GenBank/DDBJ databases">
        <authorList>
            <person name="Xu L."/>
            <person name="Lv Z."/>
        </authorList>
    </citation>
    <scope>NUCLEOTIDE SEQUENCE</scope>
    <source>
        <strain evidence="4">LV_2022a</strain>
    </source>
</reference>
<keyword evidence="2" id="KW-1133">Transmembrane helix</keyword>
<evidence type="ECO:0000313" key="5">
    <source>
        <dbReference type="Proteomes" id="UP001292079"/>
    </source>
</evidence>
<dbReference type="AlphaFoldDB" id="A0AAE2D5C7"/>
<feature type="transmembrane region" description="Helical" evidence="2">
    <location>
        <begin position="69"/>
        <end position="88"/>
    </location>
</feature>
<dbReference type="InterPro" id="IPR053973">
    <property type="entry name" value="ERMP1-like_C"/>
</dbReference>
<sequence>MATQFFGLLFLLETDFSDSGVFLIALQLFFVSSINAPSSYAYTFWGVFAVIFQLLNVSATSPKLKYYQVVRFVLFIPIISLHTYNLNLFLDFIIPTMGRAGHVIKPDLFLSCCMFVIILPAVLPFLGQLQCTSRTASKYLCLILLNACLSYTILIHATNYGFPYSIQSSNSSDSLISPRYQRLVIFHFNKYLRHIPDSPEITEKVSHILVVPMDSNGVRYLTPNSHPISGLTSFMGLKEHTRVDFRGIKELIGAQPVGCNYSQPYCGIAPIYPLLHVFKYVYHVPVEFHRTEPNVKLKLISRTLLANYTPNGRLGWNFTFSVVSGPPHTHVLLRTDGYHTKLTAWSFTSTAMYPSSMPLPNSLISEIPDNEGEHYFLYHLNAAAFGDHGSSWETPWTFWVVLELQGIQPLSSYIDVAVAGIYFDENVTSHSPVLLDFISRLPPWVTVMKGCAAYDHWRFKLN</sequence>
<gene>
    <name evidence="4" type="ORF">MN116_006265</name>
</gene>
<feature type="transmembrane region" description="Helical" evidence="2">
    <location>
        <begin position="139"/>
        <end position="162"/>
    </location>
</feature>
<keyword evidence="2" id="KW-0812">Transmembrane</keyword>
<comment type="similarity">
    <text evidence="1">Belongs to the peptidase M28 family.</text>
</comment>
<organism evidence="4 5">
    <name type="scientific">Schistosoma mekongi</name>
    <name type="common">Parasitic worm</name>
    <dbReference type="NCBI Taxonomy" id="38744"/>
    <lineage>
        <taxon>Eukaryota</taxon>
        <taxon>Metazoa</taxon>
        <taxon>Spiralia</taxon>
        <taxon>Lophotrochozoa</taxon>
        <taxon>Platyhelminthes</taxon>
        <taxon>Trematoda</taxon>
        <taxon>Digenea</taxon>
        <taxon>Strigeidida</taxon>
        <taxon>Schistosomatoidea</taxon>
        <taxon>Schistosomatidae</taxon>
        <taxon>Schistosoma</taxon>
    </lineage>
</organism>
<feature type="transmembrane region" description="Helical" evidence="2">
    <location>
        <begin position="108"/>
        <end position="127"/>
    </location>
</feature>
<dbReference type="EMBL" id="JALJAT010000004">
    <property type="protein sequence ID" value="KAK4470740.1"/>
    <property type="molecule type" value="Genomic_DNA"/>
</dbReference>
<accession>A0AAE2D5C7</accession>
<evidence type="ECO:0000256" key="2">
    <source>
        <dbReference type="SAM" id="Phobius"/>
    </source>
</evidence>
<reference evidence="4" key="2">
    <citation type="journal article" date="2023" name="Infect Dis Poverty">
        <title>Chromosome-scale genome of the human blood fluke Schistosoma mekongi and its implications for public health.</title>
        <authorList>
            <person name="Zhou M."/>
            <person name="Xu L."/>
            <person name="Xu D."/>
            <person name="Chen W."/>
            <person name="Khan J."/>
            <person name="Hu Y."/>
            <person name="Huang H."/>
            <person name="Wei H."/>
            <person name="Zhang Y."/>
            <person name="Chusongsang P."/>
            <person name="Tanasarnprasert K."/>
            <person name="Hu X."/>
            <person name="Limpanont Y."/>
            <person name="Lv Z."/>
        </authorList>
    </citation>
    <scope>NUCLEOTIDE SEQUENCE</scope>
    <source>
        <strain evidence="4">LV_2022a</strain>
    </source>
</reference>
<evidence type="ECO:0000256" key="1">
    <source>
        <dbReference type="ARBA" id="ARBA00010918"/>
    </source>
</evidence>
<name>A0AAE2D5C7_SCHME</name>
<keyword evidence="5" id="KW-1185">Reference proteome</keyword>
<comment type="caution">
    <text evidence="4">The sequence shown here is derived from an EMBL/GenBank/DDBJ whole genome shotgun (WGS) entry which is preliminary data.</text>
</comment>
<evidence type="ECO:0000313" key="4">
    <source>
        <dbReference type="EMBL" id="KAK4470740.1"/>
    </source>
</evidence>
<feature type="domain" description="Endoplasmic reticulum metallopeptidase 1-like C-terminal" evidence="3">
    <location>
        <begin position="178"/>
        <end position="457"/>
    </location>
</feature>